<dbReference type="SUPFAM" id="SSF57997">
    <property type="entry name" value="Tropomyosin"/>
    <property type="match status" value="1"/>
</dbReference>
<dbReference type="EMBL" id="MPUH01000222">
    <property type="protein sequence ID" value="OMJ85921.1"/>
    <property type="molecule type" value="Genomic_DNA"/>
</dbReference>
<accession>A0A1R2CA97</accession>
<organism evidence="3 4">
    <name type="scientific">Stentor coeruleus</name>
    <dbReference type="NCBI Taxonomy" id="5963"/>
    <lineage>
        <taxon>Eukaryota</taxon>
        <taxon>Sar</taxon>
        <taxon>Alveolata</taxon>
        <taxon>Ciliophora</taxon>
        <taxon>Postciliodesmatophora</taxon>
        <taxon>Heterotrichea</taxon>
        <taxon>Heterotrichida</taxon>
        <taxon>Stentoridae</taxon>
        <taxon>Stentor</taxon>
    </lineage>
</organism>
<comment type="caution">
    <text evidence="3">The sequence shown here is derived from an EMBL/GenBank/DDBJ whole genome shotgun (WGS) entry which is preliminary data.</text>
</comment>
<keyword evidence="1" id="KW-0175">Coiled coil</keyword>
<dbReference type="Gene3D" id="1.20.5.340">
    <property type="match status" value="1"/>
</dbReference>
<feature type="compositionally biased region" description="Polar residues" evidence="2">
    <location>
        <begin position="40"/>
        <end position="49"/>
    </location>
</feature>
<evidence type="ECO:0000313" key="3">
    <source>
        <dbReference type="EMBL" id="OMJ85921.1"/>
    </source>
</evidence>
<feature type="coiled-coil region" evidence="1">
    <location>
        <begin position="276"/>
        <end position="426"/>
    </location>
</feature>
<keyword evidence="4" id="KW-1185">Reference proteome</keyword>
<gene>
    <name evidence="3" type="ORF">SteCoe_12698</name>
</gene>
<protein>
    <submittedName>
        <fullName evidence="3">Uncharacterized protein</fullName>
    </submittedName>
</protein>
<name>A0A1R2CA97_9CILI</name>
<feature type="coiled-coil region" evidence="1">
    <location>
        <begin position="82"/>
        <end position="171"/>
    </location>
</feature>
<dbReference type="PANTHER" id="PTHR23159:SF31">
    <property type="entry name" value="CENTROSOME-ASSOCIATED PROTEIN CEP250 ISOFORM X1"/>
    <property type="match status" value="1"/>
</dbReference>
<feature type="coiled-coil region" evidence="1">
    <location>
        <begin position="609"/>
        <end position="643"/>
    </location>
</feature>
<dbReference type="Gene3D" id="1.10.287.1490">
    <property type="match status" value="1"/>
</dbReference>
<evidence type="ECO:0000256" key="1">
    <source>
        <dbReference type="SAM" id="Coils"/>
    </source>
</evidence>
<feature type="coiled-coil region" evidence="1">
    <location>
        <begin position="220"/>
        <end position="247"/>
    </location>
</feature>
<sequence>MSVSIQDSSSNLEDLVIESVPFKSLDHEEHKSNHSNSSNLPSVCSEESSIPTQNFMENYPMRALEMEKESWRSENKKNVFRIKEYEILVNELQDEMTKIASNKSDNLASNRESDTVTISRTDLAEFEYQKLILEKEVKGLKNTLSNKDSEIKNLTKEIESLNQDLPLKSNEKNLIRKKKPLAPFDSNIPFLNAKMKNEKLDFDDEKSIVVKRLHESLKINDSLAKSVYDLEEKLKEKERELSRISREPGYSLRKPSQNFSISSFLPIEQNFSTGEIENLKTDLDISEKKCEELSQEIESYEIELKEYQNKITSLNKKLEKKENDVEKLHLSLKEYYKTVQELQKNNDALNAQIVCQKREFDHLQNACKNYENQLRIQENEKKVIEKEVKITIERSQQEITDLKRSIDIIRNEKESLEYRLKDYEELKGKVSSISNNHEFSKNNEIKLLEEISGLKTKLNAQEMHLSTSGARITKLQNQCQTLETEHASCKKLLSEKDSQSALMNEKIHKLQIKLEKRQQKIKKIKQETLNKYSDYKEISRNYMAEKSHASKLIEQNNELKHYIKNVEDIRDKLLEKVDSLNSLKGECLAKIKYLEETLSSFHYEKKDTMSCMSADLIKLQDEVASLKSEIKKKNEEILIAKALNRKMLQEFTECSQKVSKNEEQENFYQNLLKSSEAEIKRISDRLGSSLNINEEQELKIKNLSSELMLSKNQINLLANDLKKVENACRLMNLEKYSFISKIEELERFKGKCNCESTVKDEYYKLVRAYQSLTEEMRLMKEAAERGHDKGTFETFRSRTTSEFDKYKSN</sequence>
<feature type="region of interest" description="Disordered" evidence="2">
    <location>
        <begin position="26"/>
        <end position="49"/>
    </location>
</feature>
<reference evidence="3 4" key="1">
    <citation type="submission" date="2016-11" db="EMBL/GenBank/DDBJ databases">
        <title>The macronuclear genome of Stentor coeruleus: a giant cell with tiny introns.</title>
        <authorList>
            <person name="Slabodnick M."/>
            <person name="Ruby J.G."/>
            <person name="Reiff S.B."/>
            <person name="Swart E.C."/>
            <person name="Gosai S."/>
            <person name="Prabakaran S."/>
            <person name="Witkowska E."/>
            <person name="Larue G.E."/>
            <person name="Fisher S."/>
            <person name="Freeman R.M."/>
            <person name="Gunawardena J."/>
            <person name="Chu W."/>
            <person name="Stover N.A."/>
            <person name="Gregory B.D."/>
            <person name="Nowacki M."/>
            <person name="Derisi J."/>
            <person name="Roy S.W."/>
            <person name="Marshall W.F."/>
            <person name="Sood P."/>
        </authorList>
    </citation>
    <scope>NUCLEOTIDE SEQUENCE [LARGE SCALE GENOMIC DNA]</scope>
    <source>
        <strain evidence="3">WM001</strain>
    </source>
</reference>
<evidence type="ECO:0000313" key="4">
    <source>
        <dbReference type="Proteomes" id="UP000187209"/>
    </source>
</evidence>
<proteinExistence type="predicted"/>
<dbReference type="Proteomes" id="UP000187209">
    <property type="component" value="Unassembled WGS sequence"/>
</dbReference>
<feature type="coiled-coil region" evidence="1">
    <location>
        <begin position="472"/>
        <end position="527"/>
    </location>
</feature>
<feature type="region of interest" description="Disordered" evidence="2">
    <location>
        <begin position="785"/>
        <end position="809"/>
    </location>
</feature>
<dbReference type="AlphaFoldDB" id="A0A1R2CA97"/>
<evidence type="ECO:0000256" key="2">
    <source>
        <dbReference type="SAM" id="MobiDB-lite"/>
    </source>
</evidence>
<feature type="coiled-coil region" evidence="1">
    <location>
        <begin position="693"/>
        <end position="727"/>
    </location>
</feature>
<feature type="coiled-coil region" evidence="1">
    <location>
        <begin position="552"/>
        <end position="583"/>
    </location>
</feature>
<dbReference type="PANTHER" id="PTHR23159">
    <property type="entry name" value="CENTROSOMAL PROTEIN 2"/>
    <property type="match status" value="1"/>
</dbReference>